<evidence type="ECO:0000313" key="15">
    <source>
        <dbReference type="Proteomes" id="UP001215956"/>
    </source>
</evidence>
<dbReference type="InterPro" id="IPR002934">
    <property type="entry name" value="Polymerase_NTP_transf_dom"/>
</dbReference>
<keyword evidence="15" id="KW-1185">Reference proteome</keyword>
<sequence length="111" mass="12364">MPLTDDTPKIHPDRPSLDDIVRALREMVPYLAGRYGVKHLGVFGSYARGEADDRSDLDILVEFERVPPTLWELIALERELGDKLGVKVDLVMKKSLKPGIGEAILKEVVAV</sequence>
<comment type="catalytic activity">
    <reaction evidence="11">
        <text>O-(5'-adenylyl)-L-tyrosyl-[protein] + ATP = O-[5'-(adenylyl-(5'-&gt;3')-adenylyl)]-L-tyrosyl-[protein] + diphosphate</text>
        <dbReference type="Rhea" id="RHEA:66528"/>
        <dbReference type="Rhea" id="RHEA-COMP:13846"/>
        <dbReference type="Rhea" id="RHEA-COMP:17046"/>
        <dbReference type="ChEBI" id="CHEBI:30616"/>
        <dbReference type="ChEBI" id="CHEBI:33019"/>
        <dbReference type="ChEBI" id="CHEBI:83624"/>
        <dbReference type="ChEBI" id="CHEBI:167160"/>
    </reaction>
</comment>
<name>A0ABT5XCS2_9EURY</name>
<organism evidence="14 15">
    <name type="scientific">Candidatus Methanocrinis alkalitolerans</name>
    <dbReference type="NCBI Taxonomy" id="3033395"/>
    <lineage>
        <taxon>Archaea</taxon>
        <taxon>Methanobacteriati</taxon>
        <taxon>Methanobacteriota</taxon>
        <taxon>Stenosarchaea group</taxon>
        <taxon>Methanomicrobia</taxon>
        <taxon>Methanotrichales</taxon>
        <taxon>Methanotrichaceae</taxon>
        <taxon>Methanocrinis</taxon>
    </lineage>
</organism>
<evidence type="ECO:0000256" key="3">
    <source>
        <dbReference type="ARBA" id="ARBA00022679"/>
    </source>
</evidence>
<keyword evidence="3" id="KW-0808">Transferase</keyword>
<dbReference type="Proteomes" id="UP001215956">
    <property type="component" value="Unassembled WGS sequence"/>
</dbReference>
<feature type="domain" description="Polymerase nucleotidyl transferase" evidence="13">
    <location>
        <begin position="26"/>
        <end position="110"/>
    </location>
</feature>
<evidence type="ECO:0000313" key="14">
    <source>
        <dbReference type="EMBL" id="MDF0592496.1"/>
    </source>
</evidence>
<evidence type="ECO:0000256" key="8">
    <source>
        <dbReference type="ARBA" id="ARBA00022842"/>
    </source>
</evidence>
<dbReference type="PANTHER" id="PTHR33571:SF19">
    <property type="entry name" value="PROTEIN ADENYLYLTRANSFERASE MJ0128-RELATED"/>
    <property type="match status" value="1"/>
</dbReference>
<gene>
    <name evidence="14" type="ORF">P0O24_02725</name>
</gene>
<dbReference type="PANTHER" id="PTHR33571">
    <property type="entry name" value="SSL8005 PROTEIN"/>
    <property type="match status" value="1"/>
</dbReference>
<keyword evidence="6" id="KW-0547">Nucleotide-binding</keyword>
<dbReference type="Pfam" id="PF01909">
    <property type="entry name" value="NTP_transf_2"/>
    <property type="match status" value="1"/>
</dbReference>
<evidence type="ECO:0000256" key="9">
    <source>
        <dbReference type="ARBA" id="ARBA00034531"/>
    </source>
</evidence>
<comment type="cofactor">
    <cofactor evidence="1">
        <name>Mg(2+)</name>
        <dbReference type="ChEBI" id="CHEBI:18420"/>
    </cofactor>
</comment>
<comment type="catalytic activity">
    <reaction evidence="12">
        <text>L-tyrosyl-[protein] + ATP = O-(5'-adenylyl)-L-tyrosyl-[protein] + diphosphate</text>
        <dbReference type="Rhea" id="RHEA:54288"/>
        <dbReference type="Rhea" id="RHEA-COMP:10136"/>
        <dbReference type="Rhea" id="RHEA-COMP:13846"/>
        <dbReference type="ChEBI" id="CHEBI:30616"/>
        <dbReference type="ChEBI" id="CHEBI:33019"/>
        <dbReference type="ChEBI" id="CHEBI:46858"/>
        <dbReference type="ChEBI" id="CHEBI:83624"/>
        <dbReference type="EC" id="2.7.7.108"/>
    </reaction>
</comment>
<comment type="caution">
    <text evidence="14">The sequence shown here is derived from an EMBL/GenBank/DDBJ whole genome shotgun (WGS) entry which is preliminary data.</text>
</comment>
<keyword evidence="2" id="KW-1277">Toxin-antitoxin system</keyword>
<comment type="similarity">
    <text evidence="10">Belongs to the MntA antitoxin family.</text>
</comment>
<evidence type="ECO:0000256" key="4">
    <source>
        <dbReference type="ARBA" id="ARBA00022695"/>
    </source>
</evidence>
<evidence type="ECO:0000256" key="6">
    <source>
        <dbReference type="ARBA" id="ARBA00022741"/>
    </source>
</evidence>
<reference evidence="14 15" key="1">
    <citation type="submission" date="2023-03" db="EMBL/GenBank/DDBJ databases">
        <title>Whole genome sequencing of Methanotrichaceae archaeon M04Ac.</title>
        <authorList>
            <person name="Khomyakova M.A."/>
            <person name="Merkel A.Y."/>
            <person name="Slobodkin A.I."/>
        </authorList>
    </citation>
    <scope>NUCLEOTIDE SEQUENCE [LARGE SCALE GENOMIC DNA]</scope>
    <source>
        <strain evidence="14 15">M04Ac</strain>
    </source>
</reference>
<evidence type="ECO:0000256" key="5">
    <source>
        <dbReference type="ARBA" id="ARBA00022723"/>
    </source>
</evidence>
<proteinExistence type="inferred from homology"/>
<evidence type="ECO:0000256" key="11">
    <source>
        <dbReference type="ARBA" id="ARBA00047518"/>
    </source>
</evidence>
<keyword evidence="8" id="KW-0460">Magnesium</keyword>
<keyword evidence="4" id="KW-0548">Nucleotidyltransferase</keyword>
<dbReference type="CDD" id="cd05403">
    <property type="entry name" value="NT_KNTase_like"/>
    <property type="match status" value="1"/>
</dbReference>
<keyword evidence="5" id="KW-0479">Metal-binding</keyword>
<dbReference type="Gene3D" id="3.30.460.10">
    <property type="entry name" value="Beta Polymerase, domain 2"/>
    <property type="match status" value="1"/>
</dbReference>
<dbReference type="EC" id="2.7.7.108" evidence="9"/>
<protein>
    <recommendedName>
        <fullName evidence="9">protein adenylyltransferase</fullName>
        <ecNumber evidence="9">2.7.7.108</ecNumber>
    </recommendedName>
</protein>
<evidence type="ECO:0000256" key="7">
    <source>
        <dbReference type="ARBA" id="ARBA00022840"/>
    </source>
</evidence>
<dbReference type="InterPro" id="IPR043519">
    <property type="entry name" value="NT_sf"/>
</dbReference>
<dbReference type="SUPFAM" id="SSF81301">
    <property type="entry name" value="Nucleotidyltransferase"/>
    <property type="match status" value="1"/>
</dbReference>
<evidence type="ECO:0000256" key="12">
    <source>
        <dbReference type="ARBA" id="ARBA00048696"/>
    </source>
</evidence>
<dbReference type="EMBL" id="JARFPL010000006">
    <property type="protein sequence ID" value="MDF0592496.1"/>
    <property type="molecule type" value="Genomic_DNA"/>
</dbReference>
<evidence type="ECO:0000256" key="10">
    <source>
        <dbReference type="ARBA" id="ARBA00038276"/>
    </source>
</evidence>
<keyword evidence="7" id="KW-0067">ATP-binding</keyword>
<evidence type="ECO:0000259" key="13">
    <source>
        <dbReference type="Pfam" id="PF01909"/>
    </source>
</evidence>
<evidence type="ECO:0000256" key="1">
    <source>
        <dbReference type="ARBA" id="ARBA00001946"/>
    </source>
</evidence>
<accession>A0ABT5XCS2</accession>
<evidence type="ECO:0000256" key="2">
    <source>
        <dbReference type="ARBA" id="ARBA00022649"/>
    </source>
</evidence>
<dbReference type="InterPro" id="IPR052038">
    <property type="entry name" value="Type-VII_TA_antitoxin"/>
</dbReference>